<dbReference type="Gene3D" id="4.10.640.10">
    <property type="entry name" value="Ribosomal protein S18"/>
    <property type="match status" value="1"/>
</dbReference>
<evidence type="ECO:0000256" key="1">
    <source>
        <dbReference type="ARBA" id="ARBA00022980"/>
    </source>
</evidence>
<evidence type="ECO:0000256" key="2">
    <source>
        <dbReference type="ARBA" id="ARBA00023274"/>
    </source>
</evidence>
<dbReference type="Pfam" id="PF01084">
    <property type="entry name" value="Ribosomal_S18"/>
    <property type="match status" value="1"/>
</dbReference>
<dbReference type="PANTHER" id="PTHR13479">
    <property type="entry name" value="30S RIBOSOMAL PROTEIN S18"/>
    <property type="match status" value="1"/>
</dbReference>
<keyword evidence="1 3" id="KW-0689">Ribosomal protein</keyword>
<sequence length="182" mass="20634">MFKTPMSGILFGASKVSTKLFVPSSGLHVTALMKLKEIHANKVGNKLIIEGSYVPSPRKDYVIQNNSECCSLCNLGLNVKHTDVLILSQFVRPDGCMMPQRITGLCKTQQKRMSKLVSMAHKAGLMSNLAPENSKKDPTKRKLWKKYNTYFDESTIKIYESHFKKVKENIILDYMKSKKSEN</sequence>
<name>A0A2S2PNV7_SCHGA</name>
<dbReference type="GO" id="GO:0032543">
    <property type="term" value="P:mitochondrial translation"/>
    <property type="evidence" value="ECO:0007669"/>
    <property type="project" value="TreeGrafter"/>
</dbReference>
<dbReference type="InterPro" id="IPR036870">
    <property type="entry name" value="Ribosomal_bS18_sf"/>
</dbReference>
<reference evidence="3" key="1">
    <citation type="submission" date="2018-04" db="EMBL/GenBank/DDBJ databases">
        <title>Transcriptome of Schizaphis graminum biotype I.</title>
        <authorList>
            <person name="Scully E.D."/>
            <person name="Geib S.M."/>
            <person name="Palmer N.A."/>
            <person name="Koch K."/>
            <person name="Bradshaw J."/>
            <person name="Heng-Moss T."/>
            <person name="Sarath G."/>
        </authorList>
    </citation>
    <scope>NUCLEOTIDE SEQUENCE</scope>
</reference>
<dbReference type="SUPFAM" id="SSF46911">
    <property type="entry name" value="Ribosomal protein S18"/>
    <property type="match status" value="1"/>
</dbReference>
<dbReference type="PANTHER" id="PTHR13479:SF66">
    <property type="entry name" value="LARGE RIBOSOMAL SUBUNIT PROTEIN ML66"/>
    <property type="match status" value="1"/>
</dbReference>
<keyword evidence="2" id="KW-0687">Ribonucleoprotein</keyword>
<dbReference type="GO" id="GO:0003735">
    <property type="term" value="F:structural constituent of ribosome"/>
    <property type="evidence" value="ECO:0007669"/>
    <property type="project" value="InterPro"/>
</dbReference>
<dbReference type="InterPro" id="IPR001648">
    <property type="entry name" value="Ribosomal_bS18"/>
</dbReference>
<dbReference type="AlphaFoldDB" id="A0A2S2PNV7"/>
<gene>
    <name evidence="3" type="primary">Mrps18a</name>
    <name evidence="3" type="ORF">g.31929</name>
</gene>
<dbReference type="GO" id="GO:0070181">
    <property type="term" value="F:small ribosomal subunit rRNA binding"/>
    <property type="evidence" value="ECO:0007669"/>
    <property type="project" value="TreeGrafter"/>
</dbReference>
<proteinExistence type="predicted"/>
<dbReference type="GO" id="GO:0005763">
    <property type="term" value="C:mitochondrial small ribosomal subunit"/>
    <property type="evidence" value="ECO:0007669"/>
    <property type="project" value="TreeGrafter"/>
</dbReference>
<organism evidence="3">
    <name type="scientific">Schizaphis graminum</name>
    <name type="common">Green bug aphid</name>
    <dbReference type="NCBI Taxonomy" id="13262"/>
    <lineage>
        <taxon>Eukaryota</taxon>
        <taxon>Metazoa</taxon>
        <taxon>Ecdysozoa</taxon>
        <taxon>Arthropoda</taxon>
        <taxon>Hexapoda</taxon>
        <taxon>Insecta</taxon>
        <taxon>Pterygota</taxon>
        <taxon>Neoptera</taxon>
        <taxon>Paraneoptera</taxon>
        <taxon>Hemiptera</taxon>
        <taxon>Sternorrhyncha</taxon>
        <taxon>Aphidomorpha</taxon>
        <taxon>Aphidoidea</taxon>
        <taxon>Aphididae</taxon>
        <taxon>Aphidini</taxon>
        <taxon>Schizaphis</taxon>
    </lineage>
</organism>
<evidence type="ECO:0000313" key="3">
    <source>
        <dbReference type="EMBL" id="MBY31151.1"/>
    </source>
</evidence>
<dbReference type="EMBL" id="GGMR01018532">
    <property type="protein sequence ID" value="MBY31151.1"/>
    <property type="molecule type" value="Transcribed_RNA"/>
</dbReference>
<protein>
    <submittedName>
        <fullName evidence="3">28S ribosomal protein S18a</fullName>
    </submittedName>
</protein>
<accession>A0A2S2PNV7</accession>